<sequence length="647" mass="71853">MQLTKILTIAILTAFYDKLNADESKRTYIVPSTWQGRTDWGRAELISEKDSEVVVKLTDDPTGQPRMFSKHDIAVGEVLKDRDAMIGMEVLAHVGHDLSKKPFYAKGTITSRVRPSQFTVQPSCAEKLMPIGVGVKLPPSRLKPIPDEQFKASSEYPGLPARNGRLGNGKAWCPARKKMRNAWLQIDLCAPYYLCSVVAQGETVKMSEWVEAFTIAVSNDGMTFSSLKDENGNVKSSRDGTESILGLKLPYRYVRFFPGAYHNYPCLSVELYGVGPTRSTKSSQEFKADELFAVGDPLAPYLLVPSTWKDRVDWKLARLISHRGSDVYVKIPMVAGPPVRFSSTEVLLNVPPKSDLPVGVPVFAPFAKDKNNVVMYSEGRVTLNQGGKYFVSPFCSSLKKSLPLGVAIQSTLPVERVTSLPDSKLSATSESSSSHPAKNGRLGNTLVWCAAEGSFSSSSFTVDLGGLYHVCSVAVQGNLHDKNEFVTSFKIAMSTDGRRWTVIQDRQRNQLFKRNGKEPVEVHLAAQDSYRIIDFDEQTYLVVYIGNSGDKLVFDLLPSPASNASYKPNRESDLARGSTHANGSEKHCACAVHGLEQSDPYYCNYRNVFHIMKRAVLVIMNEPRFIDKRRVEAPLKSYLHEKALEVK</sequence>
<feature type="domain" description="F5/8 type C" evidence="2">
    <location>
        <begin position="407"/>
        <end position="515"/>
    </location>
</feature>
<dbReference type="InterPro" id="IPR000421">
    <property type="entry name" value="FA58C"/>
</dbReference>
<dbReference type="AlphaFoldDB" id="A7SS92"/>
<feature type="chain" id="PRO_5002714621" description="F5/8 type C domain-containing protein" evidence="1">
    <location>
        <begin position="22"/>
        <end position="647"/>
    </location>
</feature>
<dbReference type="InParanoid" id="A7SS92"/>
<dbReference type="InterPro" id="IPR008979">
    <property type="entry name" value="Galactose-bd-like_sf"/>
</dbReference>
<dbReference type="SUPFAM" id="SSF49785">
    <property type="entry name" value="Galactose-binding domain-like"/>
    <property type="match status" value="2"/>
</dbReference>
<name>A7SS92_NEMVE</name>
<protein>
    <recommendedName>
        <fullName evidence="2">F5/8 type C domain-containing protein</fullName>
    </recommendedName>
</protein>
<dbReference type="EMBL" id="DS469774">
    <property type="protein sequence ID" value="EDO33417.1"/>
    <property type="molecule type" value="Genomic_DNA"/>
</dbReference>
<organism evidence="3 4">
    <name type="scientific">Nematostella vectensis</name>
    <name type="common">Starlet sea anemone</name>
    <dbReference type="NCBI Taxonomy" id="45351"/>
    <lineage>
        <taxon>Eukaryota</taxon>
        <taxon>Metazoa</taxon>
        <taxon>Cnidaria</taxon>
        <taxon>Anthozoa</taxon>
        <taxon>Hexacorallia</taxon>
        <taxon>Actiniaria</taxon>
        <taxon>Edwardsiidae</taxon>
        <taxon>Nematostella</taxon>
    </lineage>
</organism>
<dbReference type="PANTHER" id="PTHR24543:SF291">
    <property type="entry name" value="SMOKE ALARM, ISOFORM D"/>
    <property type="match status" value="1"/>
</dbReference>
<dbReference type="Proteomes" id="UP000001593">
    <property type="component" value="Unassembled WGS sequence"/>
</dbReference>
<evidence type="ECO:0000313" key="4">
    <source>
        <dbReference type="Proteomes" id="UP000001593"/>
    </source>
</evidence>
<feature type="domain" description="F5/8 type C" evidence="2">
    <location>
        <begin position="128"/>
        <end position="274"/>
    </location>
</feature>
<evidence type="ECO:0000256" key="1">
    <source>
        <dbReference type="SAM" id="SignalP"/>
    </source>
</evidence>
<accession>A7SS92</accession>
<dbReference type="Gene3D" id="2.60.120.260">
    <property type="entry name" value="Galactose-binding domain-like"/>
    <property type="match status" value="2"/>
</dbReference>
<dbReference type="PROSITE" id="PS50022">
    <property type="entry name" value="FA58C_3"/>
    <property type="match status" value="2"/>
</dbReference>
<reference evidence="3 4" key="1">
    <citation type="journal article" date="2007" name="Science">
        <title>Sea anemone genome reveals ancestral eumetazoan gene repertoire and genomic organization.</title>
        <authorList>
            <person name="Putnam N.H."/>
            <person name="Srivastava M."/>
            <person name="Hellsten U."/>
            <person name="Dirks B."/>
            <person name="Chapman J."/>
            <person name="Salamov A."/>
            <person name="Terry A."/>
            <person name="Shapiro H."/>
            <person name="Lindquist E."/>
            <person name="Kapitonov V.V."/>
            <person name="Jurka J."/>
            <person name="Genikhovich G."/>
            <person name="Grigoriev I.V."/>
            <person name="Lucas S.M."/>
            <person name="Steele R.E."/>
            <person name="Finnerty J.R."/>
            <person name="Technau U."/>
            <person name="Martindale M.Q."/>
            <person name="Rokhsar D.S."/>
        </authorList>
    </citation>
    <scope>NUCLEOTIDE SEQUENCE [LARGE SCALE GENOMIC DNA]</scope>
    <source>
        <strain evidence="4">CH2 X CH6</strain>
    </source>
</reference>
<proteinExistence type="predicted"/>
<dbReference type="Pfam" id="PF00754">
    <property type="entry name" value="F5_F8_type_C"/>
    <property type="match status" value="2"/>
</dbReference>
<dbReference type="HOGENOM" id="CLU_423531_0_0_1"/>
<dbReference type="PhylomeDB" id="A7SS92"/>
<dbReference type="PANTHER" id="PTHR24543">
    <property type="entry name" value="MULTICOPPER OXIDASE-RELATED"/>
    <property type="match status" value="1"/>
</dbReference>
<gene>
    <name evidence="3" type="ORF">NEMVEDRAFT_v1g216667</name>
</gene>
<evidence type="ECO:0000259" key="2">
    <source>
        <dbReference type="PROSITE" id="PS50022"/>
    </source>
</evidence>
<keyword evidence="4" id="KW-1185">Reference proteome</keyword>
<keyword evidence="1" id="KW-0732">Signal</keyword>
<evidence type="ECO:0000313" key="3">
    <source>
        <dbReference type="EMBL" id="EDO33417.1"/>
    </source>
</evidence>
<dbReference type="OMA" id="VIMNEPR"/>
<feature type="signal peptide" evidence="1">
    <location>
        <begin position="1"/>
        <end position="21"/>
    </location>
</feature>